<dbReference type="Pfam" id="PF20150">
    <property type="entry name" value="2EXR"/>
    <property type="match status" value="1"/>
</dbReference>
<gene>
    <name evidence="2" type="ORF">LTR78_002909</name>
</gene>
<protein>
    <recommendedName>
        <fullName evidence="1">2EXR domain-containing protein</fullName>
    </recommendedName>
</protein>
<dbReference type="Proteomes" id="UP001274830">
    <property type="component" value="Unassembled WGS sequence"/>
</dbReference>
<comment type="caution">
    <text evidence="2">The sequence shown here is derived from an EMBL/GenBank/DDBJ whole genome shotgun (WGS) entry which is preliminary data.</text>
</comment>
<dbReference type="InterPro" id="IPR045518">
    <property type="entry name" value="2EXR"/>
</dbReference>
<evidence type="ECO:0000259" key="1">
    <source>
        <dbReference type="Pfam" id="PF20150"/>
    </source>
</evidence>
<evidence type="ECO:0000313" key="2">
    <source>
        <dbReference type="EMBL" id="KAK3677371.1"/>
    </source>
</evidence>
<dbReference type="EMBL" id="JAUTXT010000007">
    <property type="protein sequence ID" value="KAK3677371.1"/>
    <property type="molecule type" value="Genomic_DNA"/>
</dbReference>
<keyword evidence="3" id="KW-1185">Reference proteome</keyword>
<dbReference type="PANTHER" id="PTHR42085">
    <property type="entry name" value="F-BOX DOMAIN-CONTAINING PROTEIN"/>
    <property type="match status" value="1"/>
</dbReference>
<accession>A0AAE0WSR0</accession>
<dbReference type="PANTHER" id="PTHR42085:SF8">
    <property type="entry name" value="F-BOX DOMAIN-CONTAINING PROTEIN"/>
    <property type="match status" value="1"/>
</dbReference>
<feature type="domain" description="2EXR" evidence="1">
    <location>
        <begin position="52"/>
        <end position="120"/>
    </location>
</feature>
<evidence type="ECO:0000313" key="3">
    <source>
        <dbReference type="Proteomes" id="UP001274830"/>
    </source>
</evidence>
<proteinExistence type="predicted"/>
<reference evidence="2" key="1">
    <citation type="submission" date="2023-07" db="EMBL/GenBank/DDBJ databases">
        <title>Black Yeasts Isolated from many extreme environments.</title>
        <authorList>
            <person name="Coleine C."/>
            <person name="Stajich J.E."/>
            <person name="Selbmann L."/>
        </authorList>
    </citation>
    <scope>NUCLEOTIDE SEQUENCE</scope>
    <source>
        <strain evidence="2">CCFEE 5485</strain>
    </source>
</reference>
<sequence length="268" mass="30697">MTDSSSSASQCDASKKTLAHKRRGRGLLTGTCLARLHKLKAAKPNLAKKTFPFLKLPGELRNIIYRFTLQHYRPIEIQARYHYGYHRLARKARIAPYTTVSTNLLLACHQINAEATPILYGCNSFNLVGSYGGGCAMILLDFLTDIDRSIQYLRRINLSHVHNMATTISALHRLKQAKNFERLEFKHFDCLKYGSKHNRVAMLLPWLRSLHQACAQSGRSFSLQDVLKVEIDANLTQSFFESDAEFKDRRMLARTWYDEQMGMLELAL</sequence>
<dbReference type="AlphaFoldDB" id="A0AAE0WSR0"/>
<organism evidence="2 3">
    <name type="scientific">Recurvomyces mirabilis</name>
    <dbReference type="NCBI Taxonomy" id="574656"/>
    <lineage>
        <taxon>Eukaryota</taxon>
        <taxon>Fungi</taxon>
        <taxon>Dikarya</taxon>
        <taxon>Ascomycota</taxon>
        <taxon>Pezizomycotina</taxon>
        <taxon>Dothideomycetes</taxon>
        <taxon>Dothideomycetidae</taxon>
        <taxon>Mycosphaerellales</taxon>
        <taxon>Teratosphaeriaceae</taxon>
        <taxon>Recurvomyces</taxon>
    </lineage>
</organism>
<name>A0AAE0WSR0_9PEZI</name>
<dbReference type="InterPro" id="IPR038883">
    <property type="entry name" value="AN11006-like"/>
</dbReference>